<comment type="caution">
    <text evidence="1">The sequence shown here is derived from an EMBL/GenBank/DDBJ whole genome shotgun (WGS) entry which is preliminary data.</text>
</comment>
<dbReference type="Pfam" id="PF08849">
    <property type="entry name" value="BrxA"/>
    <property type="match status" value="1"/>
</dbReference>
<evidence type="ECO:0000313" key="2">
    <source>
        <dbReference type="Proteomes" id="UP001597249"/>
    </source>
</evidence>
<dbReference type="InterPro" id="IPR014948">
    <property type="entry name" value="BrxA"/>
</dbReference>
<organism evidence="1 2">
    <name type="scientific">Lacticaseibacillus jixianensis</name>
    <dbReference type="NCBI Taxonomy" id="2486012"/>
    <lineage>
        <taxon>Bacteria</taxon>
        <taxon>Bacillati</taxon>
        <taxon>Bacillota</taxon>
        <taxon>Bacilli</taxon>
        <taxon>Lactobacillales</taxon>
        <taxon>Lactobacillaceae</taxon>
        <taxon>Lacticaseibacillus</taxon>
    </lineage>
</organism>
<dbReference type="Proteomes" id="UP001597249">
    <property type="component" value="Unassembled WGS sequence"/>
</dbReference>
<accession>A0ABW4B9A5</accession>
<reference evidence="2" key="1">
    <citation type="journal article" date="2019" name="Int. J. Syst. Evol. Microbiol.">
        <title>The Global Catalogue of Microorganisms (GCM) 10K type strain sequencing project: providing services to taxonomists for standard genome sequencing and annotation.</title>
        <authorList>
            <consortium name="The Broad Institute Genomics Platform"/>
            <consortium name="The Broad Institute Genome Sequencing Center for Infectious Disease"/>
            <person name="Wu L."/>
            <person name="Ma J."/>
        </authorList>
    </citation>
    <scope>NUCLEOTIDE SEQUENCE [LARGE SCALE GENOMIC DNA]</scope>
    <source>
        <strain evidence="2">CCM 8911</strain>
    </source>
</reference>
<name>A0ABW4B9A5_9LACO</name>
<evidence type="ECO:0000313" key="1">
    <source>
        <dbReference type="EMBL" id="MFD1392908.1"/>
    </source>
</evidence>
<protein>
    <submittedName>
        <fullName evidence="1">DUF1819 family protein</fullName>
    </submittedName>
</protein>
<sequence length="197" mass="22922">MSGYSAAAVKFPFWFYEFKQAMEWQRDGEQWKQVKYHILDENWFKLSSTSRRQSLYSEVAERVQSLTPEICTVFFKTDTDNQRLINLIGMMNTNRLFKSFILRTYRDELMLGDLKLEDYEIQAFFRQIQAEDEAAAKWQDETVQRLGGSFRNYLTQSGLAKLDGTTLLVTRPLLDSALEDALVAANHQDYVAALTGR</sequence>
<dbReference type="RefSeq" id="WP_125584963.1">
    <property type="nucleotide sequence ID" value="NZ_JBHTMO010000013.1"/>
</dbReference>
<dbReference type="InterPro" id="IPR023137">
    <property type="entry name" value="BrxA_sf"/>
</dbReference>
<proteinExistence type="predicted"/>
<keyword evidence="2" id="KW-1185">Reference proteome</keyword>
<dbReference type="Gene3D" id="1.10.3540.10">
    <property type="entry name" value="uncharacterized protein from magnetospirillum magneticum domain"/>
    <property type="match status" value="1"/>
</dbReference>
<dbReference type="EMBL" id="JBHTMO010000013">
    <property type="protein sequence ID" value="MFD1392908.1"/>
    <property type="molecule type" value="Genomic_DNA"/>
</dbReference>
<gene>
    <name evidence="1" type="ORF">ACFQ3L_04790</name>
</gene>